<keyword evidence="6" id="KW-0255">Endonuclease</keyword>
<dbReference type="GO" id="GO:0005737">
    <property type="term" value="C:cytoplasm"/>
    <property type="evidence" value="ECO:0007669"/>
    <property type="project" value="UniProtKB-SubCell"/>
</dbReference>
<comment type="similarity">
    <text evidence="12">Belongs to the RecU family.</text>
</comment>
<evidence type="ECO:0000256" key="6">
    <source>
        <dbReference type="ARBA" id="ARBA00022759"/>
    </source>
</evidence>
<evidence type="ECO:0000313" key="14">
    <source>
        <dbReference type="EMBL" id="SEJ60066.1"/>
    </source>
</evidence>
<evidence type="ECO:0000256" key="10">
    <source>
        <dbReference type="ARBA" id="ARBA00023172"/>
    </source>
</evidence>
<keyword evidence="15" id="KW-1185">Reference proteome</keyword>
<dbReference type="InterPro" id="IPR011335">
    <property type="entry name" value="Restrct_endonuc-II-like"/>
</dbReference>
<evidence type="ECO:0000256" key="3">
    <source>
        <dbReference type="ARBA" id="ARBA00022490"/>
    </source>
</evidence>
<dbReference type="InterPro" id="IPR011856">
    <property type="entry name" value="tRNA_endonuc-like_dom_sf"/>
</dbReference>
<dbReference type="EMBL" id="FNZK01000011">
    <property type="protein sequence ID" value="SEJ60066.1"/>
    <property type="molecule type" value="Genomic_DNA"/>
</dbReference>
<reference evidence="14 15" key="1">
    <citation type="submission" date="2016-10" db="EMBL/GenBank/DDBJ databases">
        <authorList>
            <person name="de Groot N.N."/>
        </authorList>
    </citation>
    <scope>NUCLEOTIDE SEQUENCE [LARGE SCALE GENOMIC DNA]</scope>
    <source>
        <strain evidence="14 15">DSM 2179</strain>
    </source>
</reference>
<dbReference type="Gene3D" id="3.40.1350.10">
    <property type="match status" value="1"/>
</dbReference>
<evidence type="ECO:0000256" key="7">
    <source>
        <dbReference type="ARBA" id="ARBA00022763"/>
    </source>
</evidence>
<dbReference type="GO" id="GO:0046872">
    <property type="term" value="F:metal ion binding"/>
    <property type="evidence" value="ECO:0007669"/>
    <property type="project" value="UniProtKB-KW"/>
</dbReference>
<dbReference type="Pfam" id="PF03838">
    <property type="entry name" value="RecU"/>
    <property type="match status" value="1"/>
</dbReference>
<evidence type="ECO:0000256" key="4">
    <source>
        <dbReference type="ARBA" id="ARBA00022722"/>
    </source>
</evidence>
<keyword evidence="11" id="KW-0234">DNA repair</keyword>
<keyword evidence="5" id="KW-0479">Metal-binding</keyword>
<dbReference type="GO" id="GO:0006281">
    <property type="term" value="P:DNA repair"/>
    <property type="evidence" value="ECO:0007669"/>
    <property type="project" value="UniProtKB-KW"/>
</dbReference>
<dbReference type="GO" id="GO:0003676">
    <property type="term" value="F:nucleic acid binding"/>
    <property type="evidence" value="ECO:0007669"/>
    <property type="project" value="InterPro"/>
</dbReference>
<evidence type="ECO:0000256" key="9">
    <source>
        <dbReference type="ARBA" id="ARBA00022842"/>
    </source>
</evidence>
<evidence type="ECO:0000256" key="1">
    <source>
        <dbReference type="ARBA" id="ARBA00001946"/>
    </source>
</evidence>
<evidence type="ECO:0000256" key="13">
    <source>
        <dbReference type="ARBA" id="ARBA00029523"/>
    </source>
</evidence>
<dbReference type="SUPFAM" id="SSF52980">
    <property type="entry name" value="Restriction endonuclease-like"/>
    <property type="match status" value="1"/>
</dbReference>
<keyword evidence="10" id="KW-0233">DNA recombination</keyword>
<comment type="subcellular location">
    <subcellularLocation>
        <location evidence="2">Cytoplasm</location>
    </subcellularLocation>
</comment>
<dbReference type="InterPro" id="IPR004612">
    <property type="entry name" value="Resolv_RecU"/>
</dbReference>
<proteinExistence type="inferred from homology"/>
<dbReference type="STRING" id="84035.SAMN05660742_111109"/>
<sequence>MRGCMYYKERGFADIDKTPEPFRVIKKGTRGIFTGQFTKSKAQPDFKGTMRGGKTIVFEVKSTQEDNIKQSVLSKKQSATLESYYNLGAIAFVLIAIQDEFFTVPWDLWRDMKEYFGRKYVKANDLERYHVKYSLRVCFLDKVFLIKVKE</sequence>
<dbReference type="GO" id="GO:0004519">
    <property type="term" value="F:endonuclease activity"/>
    <property type="evidence" value="ECO:0007669"/>
    <property type="project" value="UniProtKB-KW"/>
</dbReference>
<organism evidence="14 15">
    <name type="scientific">Propionispira arboris</name>
    <dbReference type="NCBI Taxonomy" id="84035"/>
    <lineage>
        <taxon>Bacteria</taxon>
        <taxon>Bacillati</taxon>
        <taxon>Bacillota</taxon>
        <taxon>Negativicutes</taxon>
        <taxon>Selenomonadales</taxon>
        <taxon>Selenomonadaceae</taxon>
        <taxon>Propionispira</taxon>
    </lineage>
</organism>
<dbReference type="GO" id="GO:0006310">
    <property type="term" value="P:DNA recombination"/>
    <property type="evidence" value="ECO:0007669"/>
    <property type="project" value="UniProtKB-KW"/>
</dbReference>
<gene>
    <name evidence="14" type="ORF">SAMN05660742_111109</name>
</gene>
<evidence type="ECO:0000256" key="11">
    <source>
        <dbReference type="ARBA" id="ARBA00023204"/>
    </source>
</evidence>
<keyword evidence="9" id="KW-0460">Magnesium</keyword>
<evidence type="ECO:0000256" key="5">
    <source>
        <dbReference type="ARBA" id="ARBA00022723"/>
    </source>
</evidence>
<protein>
    <recommendedName>
        <fullName evidence="13">Holliday junction resolvase RecU</fullName>
    </recommendedName>
</protein>
<evidence type="ECO:0000256" key="2">
    <source>
        <dbReference type="ARBA" id="ARBA00004496"/>
    </source>
</evidence>
<dbReference type="GO" id="GO:0016787">
    <property type="term" value="F:hydrolase activity"/>
    <property type="evidence" value="ECO:0007669"/>
    <property type="project" value="UniProtKB-KW"/>
</dbReference>
<evidence type="ECO:0000313" key="15">
    <source>
        <dbReference type="Proteomes" id="UP000199662"/>
    </source>
</evidence>
<keyword evidence="4" id="KW-0540">Nuclease</keyword>
<name>A0A1H7A565_9FIRM</name>
<dbReference type="AlphaFoldDB" id="A0A1H7A565"/>
<dbReference type="Proteomes" id="UP000199662">
    <property type="component" value="Unassembled WGS sequence"/>
</dbReference>
<comment type="cofactor">
    <cofactor evidence="1">
        <name>Mg(2+)</name>
        <dbReference type="ChEBI" id="CHEBI:18420"/>
    </cofactor>
</comment>
<keyword evidence="7" id="KW-0227">DNA damage</keyword>
<keyword evidence="8" id="KW-0378">Hydrolase</keyword>
<evidence type="ECO:0000256" key="12">
    <source>
        <dbReference type="ARBA" id="ARBA00023447"/>
    </source>
</evidence>
<accession>A0A1H7A565</accession>
<keyword evidence="3" id="KW-0963">Cytoplasm</keyword>
<evidence type="ECO:0000256" key="8">
    <source>
        <dbReference type="ARBA" id="ARBA00022801"/>
    </source>
</evidence>